<dbReference type="EMBL" id="PKSG01000187">
    <property type="protein sequence ID" value="POR37944.1"/>
    <property type="molecule type" value="Genomic_DNA"/>
</dbReference>
<gene>
    <name evidence="3" type="ORF">TPAR_01859</name>
</gene>
<dbReference type="AlphaFoldDB" id="A0A2S4L667"/>
<proteinExistence type="predicted"/>
<feature type="coiled-coil region" evidence="1">
    <location>
        <begin position="49"/>
        <end position="132"/>
    </location>
</feature>
<sequence>MPSHHRSSANTGRRTHSNSPRQSPGSSCRLGAAPAYAPTDLIYAAQDYEETLLDELKDKNTELNKANSERDRYQHLYELANKKLSESHAAKEDLRAQVQGLREDNALLKERLEDMREEIGQLAYENEAWDKNYTVLEKNYTELAAHYNAVAASAPSSSSYRGATKLPERPKPSHKPSGSKEHREHREHRRSDKESKDQRDRLSRRFEEKRPTSSRSRRASFIEAWGPAGAGGPAP</sequence>
<name>A0A2S4L667_9HYPO</name>
<feature type="non-terminal residue" evidence="3">
    <location>
        <position position="235"/>
    </location>
</feature>
<protein>
    <submittedName>
        <fullName evidence="3">Uncharacterized protein</fullName>
    </submittedName>
</protein>
<accession>A0A2S4L667</accession>
<feature type="compositionally biased region" description="Polar residues" evidence="2">
    <location>
        <begin position="8"/>
        <end position="26"/>
    </location>
</feature>
<evidence type="ECO:0000256" key="2">
    <source>
        <dbReference type="SAM" id="MobiDB-lite"/>
    </source>
</evidence>
<feature type="region of interest" description="Disordered" evidence="2">
    <location>
        <begin position="1"/>
        <end position="32"/>
    </location>
</feature>
<dbReference type="Proteomes" id="UP000237481">
    <property type="component" value="Unassembled WGS sequence"/>
</dbReference>
<evidence type="ECO:0000313" key="4">
    <source>
        <dbReference type="Proteomes" id="UP000237481"/>
    </source>
</evidence>
<keyword evidence="4" id="KW-1185">Reference proteome</keyword>
<evidence type="ECO:0000313" key="3">
    <source>
        <dbReference type="EMBL" id="POR37944.1"/>
    </source>
</evidence>
<keyword evidence="1" id="KW-0175">Coiled coil</keyword>
<organism evidence="3 4">
    <name type="scientific">Tolypocladium paradoxum</name>
    <dbReference type="NCBI Taxonomy" id="94208"/>
    <lineage>
        <taxon>Eukaryota</taxon>
        <taxon>Fungi</taxon>
        <taxon>Dikarya</taxon>
        <taxon>Ascomycota</taxon>
        <taxon>Pezizomycotina</taxon>
        <taxon>Sordariomycetes</taxon>
        <taxon>Hypocreomycetidae</taxon>
        <taxon>Hypocreales</taxon>
        <taxon>Ophiocordycipitaceae</taxon>
        <taxon>Tolypocladium</taxon>
    </lineage>
</organism>
<feature type="compositionally biased region" description="Basic and acidic residues" evidence="2">
    <location>
        <begin position="178"/>
        <end position="211"/>
    </location>
</feature>
<dbReference type="OrthoDB" id="4939498at2759"/>
<feature type="region of interest" description="Disordered" evidence="2">
    <location>
        <begin position="151"/>
        <end position="235"/>
    </location>
</feature>
<comment type="caution">
    <text evidence="3">The sequence shown here is derived from an EMBL/GenBank/DDBJ whole genome shotgun (WGS) entry which is preliminary data.</text>
</comment>
<dbReference type="STRING" id="94208.A0A2S4L667"/>
<reference evidence="3 4" key="1">
    <citation type="submission" date="2018-01" db="EMBL/GenBank/DDBJ databases">
        <title>Harnessing the power of phylogenomics to disentangle the directionality and signatures of interkingdom host jumping in the parasitic fungal genus Tolypocladium.</title>
        <authorList>
            <person name="Quandt C.A."/>
            <person name="Patterson W."/>
            <person name="Spatafora J.W."/>
        </authorList>
    </citation>
    <scope>NUCLEOTIDE SEQUENCE [LARGE SCALE GENOMIC DNA]</scope>
    <source>
        <strain evidence="3 4">NRBC 100945</strain>
    </source>
</reference>
<evidence type="ECO:0000256" key="1">
    <source>
        <dbReference type="SAM" id="Coils"/>
    </source>
</evidence>